<evidence type="ECO:0000256" key="8">
    <source>
        <dbReference type="ARBA" id="ARBA00022989"/>
    </source>
</evidence>
<dbReference type="InterPro" id="IPR003960">
    <property type="entry name" value="ATPase_AAA_CS"/>
</dbReference>
<dbReference type="GO" id="GO:0005743">
    <property type="term" value="C:mitochondrial inner membrane"/>
    <property type="evidence" value="ECO:0007669"/>
    <property type="project" value="UniProtKB-SubCell"/>
</dbReference>
<dbReference type="GO" id="GO:0016887">
    <property type="term" value="F:ATP hydrolysis activity"/>
    <property type="evidence" value="ECO:0007669"/>
    <property type="project" value="InterPro"/>
</dbReference>
<evidence type="ECO:0000313" key="17">
    <source>
        <dbReference type="Proteomes" id="UP000075230"/>
    </source>
</evidence>
<feature type="domain" description="BCS1 N-terminal" evidence="14">
    <location>
        <begin position="38"/>
        <end position="163"/>
    </location>
</feature>
<keyword evidence="6" id="KW-0378">Hydrolase</keyword>
<reference evidence="15" key="4">
    <citation type="submission" date="2021-02" db="EMBL/GenBank/DDBJ databases">
        <title>Aspergillus luchuensis mut. kawachii IFO 4304 genome sequence.</title>
        <authorList>
            <person name="Mori K."/>
            <person name="Kadooka C."/>
            <person name="Goto M."/>
            <person name="Futagami T."/>
        </authorList>
    </citation>
    <scope>NUCLEOTIDE SEQUENCE</scope>
    <source>
        <strain evidence="15">IFO 4308</strain>
    </source>
</reference>
<evidence type="ECO:0000256" key="5">
    <source>
        <dbReference type="ARBA" id="ARBA00022792"/>
    </source>
</evidence>
<dbReference type="PROSITE" id="PS00674">
    <property type="entry name" value="AAA"/>
    <property type="match status" value="1"/>
</dbReference>
<evidence type="ECO:0000313" key="15">
    <source>
        <dbReference type="EMBL" id="BCR95506.1"/>
    </source>
</evidence>
<dbReference type="InterPro" id="IPR001270">
    <property type="entry name" value="ClpA/B"/>
</dbReference>
<dbReference type="InterPro" id="IPR014851">
    <property type="entry name" value="BCS1_N"/>
</dbReference>
<evidence type="ECO:0000256" key="9">
    <source>
        <dbReference type="ARBA" id="ARBA00023128"/>
    </source>
</evidence>
<keyword evidence="5" id="KW-0999">Mitochondrion inner membrane</keyword>
<dbReference type="GO" id="GO:0005524">
    <property type="term" value="F:ATP binding"/>
    <property type="evidence" value="ECO:0007669"/>
    <property type="project" value="UniProtKB-KW"/>
</dbReference>
<dbReference type="Pfam" id="PF25426">
    <property type="entry name" value="AAA_lid_BCS1"/>
    <property type="match status" value="1"/>
</dbReference>
<keyword evidence="4 12" id="KW-0547">Nucleotide-binding</keyword>
<dbReference type="PANTHER" id="PTHR23070">
    <property type="entry name" value="BCS1 AAA-TYPE ATPASE"/>
    <property type="match status" value="1"/>
</dbReference>
<dbReference type="InterPro" id="IPR003959">
    <property type="entry name" value="ATPase_AAA_core"/>
</dbReference>
<dbReference type="InterPro" id="IPR003593">
    <property type="entry name" value="AAA+_ATPase"/>
</dbReference>
<evidence type="ECO:0000256" key="11">
    <source>
        <dbReference type="ARBA" id="ARBA00048778"/>
    </source>
</evidence>
<name>A0A146FNZ3_ASPKA</name>
<dbReference type="VEuPathDB" id="FungiDB:ASPFODRAFT_135598"/>
<keyword evidence="18" id="KW-1185">Reference proteome</keyword>
<evidence type="ECO:0000259" key="13">
    <source>
        <dbReference type="SMART" id="SM00382"/>
    </source>
</evidence>
<dbReference type="Proteomes" id="UP000661280">
    <property type="component" value="Chromosome 2"/>
</dbReference>
<dbReference type="PRINTS" id="PR00300">
    <property type="entry name" value="CLPPROTEASEA"/>
</dbReference>
<organism evidence="16 17">
    <name type="scientific">Aspergillus kawachii</name>
    <name type="common">White koji mold</name>
    <name type="synonym">Aspergillus awamori var. kawachi</name>
    <dbReference type="NCBI Taxonomy" id="1069201"/>
    <lineage>
        <taxon>Eukaryota</taxon>
        <taxon>Fungi</taxon>
        <taxon>Dikarya</taxon>
        <taxon>Ascomycota</taxon>
        <taxon>Pezizomycotina</taxon>
        <taxon>Eurotiomycetes</taxon>
        <taxon>Eurotiomycetidae</taxon>
        <taxon>Eurotiales</taxon>
        <taxon>Aspergillaceae</taxon>
        <taxon>Aspergillus</taxon>
        <taxon>Aspergillus subgen. Circumdati</taxon>
    </lineage>
</organism>
<dbReference type="InterPro" id="IPR057495">
    <property type="entry name" value="AAA_lid_BCS1"/>
</dbReference>
<feature type="domain" description="AAA+ ATPase" evidence="13">
    <location>
        <begin position="196"/>
        <end position="357"/>
    </location>
</feature>
<keyword evidence="9" id="KW-0496">Mitochondrion</keyword>
<dbReference type="InterPro" id="IPR050747">
    <property type="entry name" value="Mitochondrial_chaperone_BCS1"/>
</dbReference>
<accession>A0A146FNZ3</accession>
<dbReference type="SMART" id="SM01024">
    <property type="entry name" value="BCS1_N"/>
    <property type="match status" value="1"/>
</dbReference>
<evidence type="ECO:0000256" key="3">
    <source>
        <dbReference type="ARBA" id="ARBA00022692"/>
    </source>
</evidence>
<dbReference type="RefSeq" id="XP_041539272.1">
    <property type="nucleotide sequence ID" value="XM_041685160.1"/>
</dbReference>
<evidence type="ECO:0000259" key="14">
    <source>
        <dbReference type="SMART" id="SM01024"/>
    </source>
</evidence>
<dbReference type="InterPro" id="IPR027417">
    <property type="entry name" value="P-loop_NTPase"/>
</dbReference>
<keyword evidence="7 12" id="KW-0067">ATP-binding</keyword>
<dbReference type="EMBL" id="BCWF01000021">
    <property type="protein sequence ID" value="GAT27496.1"/>
    <property type="molecule type" value="Genomic_DNA"/>
</dbReference>
<evidence type="ECO:0000256" key="10">
    <source>
        <dbReference type="ARBA" id="ARBA00023136"/>
    </source>
</evidence>
<evidence type="ECO:0000313" key="18">
    <source>
        <dbReference type="Proteomes" id="UP000661280"/>
    </source>
</evidence>
<reference evidence="15" key="3">
    <citation type="submission" date="2021-01" db="EMBL/GenBank/DDBJ databases">
        <authorList>
            <consortium name="Aspergillus luchuensis mut. kawachii IFO 4304 genome sequencing consortium"/>
            <person name="Kazuki M."/>
            <person name="Futagami T."/>
        </authorList>
    </citation>
    <scope>NUCLEOTIDE SEQUENCE</scope>
    <source>
        <strain evidence="15">IFO 4308</strain>
    </source>
</reference>
<keyword evidence="3" id="KW-0812">Transmembrane</keyword>
<reference evidence="16 17" key="1">
    <citation type="journal article" date="2016" name="DNA Res.">
        <title>Genome sequence of Aspergillus luchuensis NBRC 4314.</title>
        <authorList>
            <person name="Yamada O."/>
            <person name="Machida M."/>
            <person name="Hosoyama A."/>
            <person name="Goto M."/>
            <person name="Takahashi T."/>
            <person name="Futagami T."/>
            <person name="Yamagata Y."/>
            <person name="Takeuchi M."/>
            <person name="Kobayashi T."/>
            <person name="Koike H."/>
            <person name="Abe K."/>
            <person name="Asai K."/>
            <person name="Arita M."/>
            <person name="Fujita N."/>
            <person name="Fukuda K."/>
            <person name="Higa K."/>
            <person name="Horikawa H."/>
            <person name="Ishikawa T."/>
            <person name="Jinno K."/>
            <person name="Kato Y."/>
            <person name="Kirimura K."/>
            <person name="Mizutani O."/>
            <person name="Nakasone K."/>
            <person name="Sano M."/>
            <person name="Shiraishi Y."/>
            <person name="Tsukahara M."/>
            <person name="Gomi K."/>
        </authorList>
    </citation>
    <scope>NUCLEOTIDE SEQUENCE [LARGE SCALE GENOMIC DNA]</scope>
    <source>
        <strain evidence="16 17">RIB 2604</strain>
    </source>
</reference>
<keyword evidence="8" id="KW-1133">Transmembrane helix</keyword>
<evidence type="ECO:0000256" key="4">
    <source>
        <dbReference type="ARBA" id="ARBA00022741"/>
    </source>
</evidence>
<keyword evidence="10" id="KW-0472">Membrane</keyword>
<dbReference type="SUPFAM" id="SSF52540">
    <property type="entry name" value="P-loop containing nucleoside triphosphate hydrolases"/>
    <property type="match status" value="1"/>
</dbReference>
<dbReference type="GeneID" id="64956831"/>
<dbReference type="Pfam" id="PF08740">
    <property type="entry name" value="BCS1_N"/>
    <property type="match status" value="1"/>
</dbReference>
<gene>
    <name evidence="15" type="ORF">AKAW2_20446S</name>
    <name evidence="16" type="ORF">RIB2604_02111900</name>
</gene>
<dbReference type="SMART" id="SM00382">
    <property type="entry name" value="AAA"/>
    <property type="match status" value="1"/>
</dbReference>
<dbReference type="Gene3D" id="3.40.50.300">
    <property type="entry name" value="P-loop containing nucleotide triphosphate hydrolases"/>
    <property type="match status" value="1"/>
</dbReference>
<dbReference type="OrthoDB" id="10251412at2759"/>
<comment type="subcellular location">
    <subcellularLocation>
        <location evidence="1">Mitochondrion inner membrane</location>
        <topology evidence="1">Single-pass membrane protein</topology>
    </subcellularLocation>
</comment>
<evidence type="ECO:0000256" key="7">
    <source>
        <dbReference type="ARBA" id="ARBA00022840"/>
    </source>
</evidence>
<dbReference type="Pfam" id="PF00004">
    <property type="entry name" value="AAA"/>
    <property type="match status" value="2"/>
</dbReference>
<evidence type="ECO:0000313" key="16">
    <source>
        <dbReference type="EMBL" id="GAT27496.1"/>
    </source>
</evidence>
<sequence length="447" mass="49858">MELASSGHLTGADIISPLLDMFRNTLHLDPLIVVNLGLLVIGILTSLRSTGNIVYSYAAKTFLSTVHVKVDDPSITNSSAGWQTISNSLSYSDPLMGREDNTHLTLQCLSLSLSPLKSFLEEVRAYSCKASESTISIYRTQSFYRDIRWIPIATRPPRDISTVILNENKKQRILQDISEYLSSKTRQRYANHSIPYRRGYLFSGPPGTGKTSLASALAGVFGLDIYVLNLRIPTMKEPEFIRMFSAIPTQCIVLLEDVDAVGLNRNEPMVPTTTNTSDSTYLDNTPKTLGQPRAPEPVPYTANASTISLSGLLNAIDGISSHEGRILIMTTNAPQQLDRALIRPGRVDLHIRFELPSREELKNLFLSLYSCDRQGDQEKQELRNEKEKPETLAEQFSNNLPEGRFSIADVQEFLLQYKREPKKACENVAGWVEGELGVEGERTTNTE</sequence>
<dbReference type="KEGG" id="aluc:AKAW2_20446S"/>
<evidence type="ECO:0000256" key="6">
    <source>
        <dbReference type="ARBA" id="ARBA00022801"/>
    </source>
</evidence>
<evidence type="ECO:0000256" key="12">
    <source>
        <dbReference type="RuleBase" id="RU003651"/>
    </source>
</evidence>
<evidence type="ECO:0000256" key="1">
    <source>
        <dbReference type="ARBA" id="ARBA00004434"/>
    </source>
</evidence>
<dbReference type="Proteomes" id="UP000075230">
    <property type="component" value="Unassembled WGS sequence"/>
</dbReference>
<comment type="similarity">
    <text evidence="2">Belongs to the AAA ATPase family. BCS1 subfamily.</text>
</comment>
<dbReference type="AlphaFoldDB" id="A0A146FNZ3"/>
<protein>
    <submittedName>
        <fullName evidence="16">AAA-type ATPase Bcs1</fullName>
    </submittedName>
</protein>
<reference evidence="17" key="2">
    <citation type="submission" date="2016-02" db="EMBL/GenBank/DDBJ databases">
        <title>Genome sequencing of Aspergillus luchuensis NBRC 4314.</title>
        <authorList>
            <person name="Yamada O."/>
        </authorList>
    </citation>
    <scope>NUCLEOTIDE SEQUENCE [LARGE SCALE GENOMIC DNA]</scope>
    <source>
        <strain evidence="17">RIB 2604</strain>
    </source>
</reference>
<comment type="catalytic activity">
    <reaction evidence="11">
        <text>ATP + H2O = ADP + phosphate + H(+)</text>
        <dbReference type="Rhea" id="RHEA:13065"/>
        <dbReference type="ChEBI" id="CHEBI:15377"/>
        <dbReference type="ChEBI" id="CHEBI:15378"/>
        <dbReference type="ChEBI" id="CHEBI:30616"/>
        <dbReference type="ChEBI" id="CHEBI:43474"/>
        <dbReference type="ChEBI" id="CHEBI:456216"/>
    </reaction>
    <physiologicalReaction direction="left-to-right" evidence="11">
        <dbReference type="Rhea" id="RHEA:13066"/>
    </physiologicalReaction>
</comment>
<proteinExistence type="inferred from homology"/>
<evidence type="ECO:0000256" key="2">
    <source>
        <dbReference type="ARBA" id="ARBA00007448"/>
    </source>
</evidence>
<dbReference type="EMBL" id="AP024426">
    <property type="protein sequence ID" value="BCR95506.1"/>
    <property type="molecule type" value="Genomic_DNA"/>
</dbReference>